<sequence length="34" mass="3937">MHVRCTRKKTKKISPFSSCTAGIFYDMNQSGTRR</sequence>
<dbReference type="EMBL" id="GBRH01173240">
    <property type="protein sequence ID" value="JAE24656.1"/>
    <property type="molecule type" value="Transcribed_RNA"/>
</dbReference>
<protein>
    <submittedName>
        <fullName evidence="1">Uncharacterized protein</fullName>
    </submittedName>
</protein>
<organism evidence="1">
    <name type="scientific">Arundo donax</name>
    <name type="common">Giant reed</name>
    <name type="synonym">Donax arundinaceus</name>
    <dbReference type="NCBI Taxonomy" id="35708"/>
    <lineage>
        <taxon>Eukaryota</taxon>
        <taxon>Viridiplantae</taxon>
        <taxon>Streptophyta</taxon>
        <taxon>Embryophyta</taxon>
        <taxon>Tracheophyta</taxon>
        <taxon>Spermatophyta</taxon>
        <taxon>Magnoliopsida</taxon>
        <taxon>Liliopsida</taxon>
        <taxon>Poales</taxon>
        <taxon>Poaceae</taxon>
        <taxon>PACMAD clade</taxon>
        <taxon>Arundinoideae</taxon>
        <taxon>Arundineae</taxon>
        <taxon>Arundo</taxon>
    </lineage>
</organism>
<accession>A0A0A9GQ51</accession>
<reference evidence="1" key="1">
    <citation type="submission" date="2014-09" db="EMBL/GenBank/DDBJ databases">
        <authorList>
            <person name="Magalhaes I.L.F."/>
            <person name="Oliveira U."/>
            <person name="Santos F.R."/>
            <person name="Vidigal T.H.D.A."/>
            <person name="Brescovit A.D."/>
            <person name="Santos A.J."/>
        </authorList>
    </citation>
    <scope>NUCLEOTIDE SEQUENCE</scope>
    <source>
        <tissue evidence="1">Shoot tissue taken approximately 20 cm above the soil surface</tissue>
    </source>
</reference>
<reference evidence="1" key="2">
    <citation type="journal article" date="2015" name="Data Brief">
        <title>Shoot transcriptome of the giant reed, Arundo donax.</title>
        <authorList>
            <person name="Barrero R.A."/>
            <person name="Guerrero F.D."/>
            <person name="Moolhuijzen P."/>
            <person name="Goolsby J.A."/>
            <person name="Tidwell J."/>
            <person name="Bellgard S.E."/>
            <person name="Bellgard M.I."/>
        </authorList>
    </citation>
    <scope>NUCLEOTIDE SEQUENCE</scope>
    <source>
        <tissue evidence="1">Shoot tissue taken approximately 20 cm above the soil surface</tissue>
    </source>
</reference>
<dbReference type="AlphaFoldDB" id="A0A0A9GQ51"/>
<evidence type="ECO:0000313" key="1">
    <source>
        <dbReference type="EMBL" id="JAE24656.1"/>
    </source>
</evidence>
<proteinExistence type="predicted"/>
<name>A0A0A9GQ51_ARUDO</name>